<dbReference type="EC" id="2.7.7.6" evidence="10"/>
<evidence type="ECO:0000256" key="6">
    <source>
        <dbReference type="ARBA" id="ARBA00022723"/>
    </source>
</evidence>
<dbReference type="InterPro" id="IPR007646">
    <property type="entry name" value="RNA_pol_Rpb2_4"/>
</dbReference>
<evidence type="ECO:0000256" key="3">
    <source>
        <dbReference type="ARBA" id="ARBA00022478"/>
    </source>
</evidence>
<dbReference type="FunFam" id="2.40.270.10:FF:000011">
    <property type="entry name" value="DNA-directed RNA polymerase subunit beta"/>
    <property type="match status" value="1"/>
</dbReference>
<evidence type="ECO:0000256" key="9">
    <source>
        <dbReference type="RuleBase" id="RU000434"/>
    </source>
</evidence>
<dbReference type="Gene3D" id="2.40.270.10">
    <property type="entry name" value="DNA-directed RNA polymerase, subunit 2, domain 6"/>
    <property type="match status" value="1"/>
</dbReference>
<dbReference type="InterPro" id="IPR014724">
    <property type="entry name" value="RNA_pol_RPB2_OB-fold"/>
</dbReference>
<organism evidence="17 18">
    <name type="scientific">Operophtera brumata</name>
    <name type="common">Winter moth</name>
    <name type="synonym">Phalaena brumata</name>
    <dbReference type="NCBI Taxonomy" id="104452"/>
    <lineage>
        <taxon>Eukaryota</taxon>
        <taxon>Metazoa</taxon>
        <taxon>Ecdysozoa</taxon>
        <taxon>Arthropoda</taxon>
        <taxon>Hexapoda</taxon>
        <taxon>Insecta</taxon>
        <taxon>Pterygota</taxon>
        <taxon>Neoptera</taxon>
        <taxon>Endopterygota</taxon>
        <taxon>Lepidoptera</taxon>
        <taxon>Glossata</taxon>
        <taxon>Ditrysia</taxon>
        <taxon>Geometroidea</taxon>
        <taxon>Geometridae</taxon>
        <taxon>Larentiinae</taxon>
        <taxon>Operophtera</taxon>
    </lineage>
</organism>
<dbReference type="AlphaFoldDB" id="A0A0L7KU62"/>
<feature type="domain" description="RNA polymerase Rpb2" evidence="12">
    <location>
        <begin position="246"/>
        <end position="300"/>
    </location>
</feature>
<evidence type="ECO:0000256" key="1">
    <source>
        <dbReference type="ARBA" id="ARBA00004123"/>
    </source>
</evidence>
<evidence type="ECO:0000256" key="4">
    <source>
        <dbReference type="ARBA" id="ARBA00022679"/>
    </source>
</evidence>
<dbReference type="Pfam" id="PF04567">
    <property type="entry name" value="RNA_pol_Rpb2_5"/>
    <property type="match status" value="1"/>
</dbReference>
<evidence type="ECO:0000256" key="8">
    <source>
        <dbReference type="ARBA" id="ARBA00023242"/>
    </source>
</evidence>
<dbReference type="GO" id="GO:0032549">
    <property type="term" value="F:ribonucleoside binding"/>
    <property type="evidence" value="ECO:0007669"/>
    <property type="project" value="InterPro"/>
</dbReference>
<comment type="similarity">
    <text evidence="2 9">Belongs to the RNA polymerase beta chain family.</text>
</comment>
<comment type="catalytic activity">
    <reaction evidence="10">
        <text>RNA(n) + a ribonucleoside 5'-triphosphate = RNA(n+1) + diphosphate</text>
        <dbReference type="Rhea" id="RHEA:21248"/>
        <dbReference type="Rhea" id="RHEA-COMP:14527"/>
        <dbReference type="Rhea" id="RHEA-COMP:17342"/>
        <dbReference type="ChEBI" id="CHEBI:33019"/>
        <dbReference type="ChEBI" id="CHEBI:61557"/>
        <dbReference type="ChEBI" id="CHEBI:140395"/>
        <dbReference type="EC" id="2.7.7.6"/>
    </reaction>
</comment>
<evidence type="ECO:0000256" key="7">
    <source>
        <dbReference type="ARBA" id="ARBA00023163"/>
    </source>
</evidence>
<keyword evidence="18" id="KW-1185">Reference proteome</keyword>
<sequence length="971" mass="109795">MGELNKKQNDWDSGKGLRDPVKCLEDKWKLVPSFLQVKGLVKQHIDSFNYFINVEIKKIVQANEKVFCDADPLFYIKYLNAYVGTPDLEEGFNVSKPTTPHECRLRDMTYSAPITVDIEYIRGNQRVIKNKQLIGRMPLMLRSSNCVLTNKSDYELAKLNECPHDPGGYFIIRGQEKVILIQEQLSRNRMIVDEFKGAIQCQVTSSTHEKKTRTNVIVKNGKYVLRHNALSDTSNSKNRTPVDEARELLATTILAHVAVENYNFYVKAIYLAIMVKRVIEAETNKAAIDDPDYYGNKRLELAGSLLALMFEDLFKRFNWEMKMTADKLIPKIKVAPFDIVKYMRPDLIANGLFAAISSVSSLEFLFEINGTVYFNTKYKHGVTQILSRLSYISALGMMTRVNSQFEKTRKVSGPRSLQPSQWGMLCPSDTPEGEACGLVKNLALMTHITTECSEAPIARLACNAGVEDTLTFWLFSGNILGVTRQYKRLIKVFRMFRRRGLISSFVSIYPNHNQRTVYICSDGGRLCRPYIIVEKGNPLVLQSHINELNRGIKKFQDFLNDGLIEYLDVNEENDSYIATTELEIDPYVTTHLEIEPFTILGVCAGLVPYPHHNQSPRNTYQCAMGKQAMVYPQCPMVKTRTIELTNFDKLPAGQNATVAVMSYSGYDIEDALILNRASIDRGYGRCLVYKSAKTTMKRYSNQTSDRILGPSRDATTGKVIKSHDILDADGIASPGEMVENRQVLINKQMPPANVSSVSQGQPQPQVIEYKDVPVTYKGPVESYIETVMVSSNSEDAFLIKILLRQTRIPEIGDKFSSRHGQKGVTGLIVQQEDMPFNDRGICPDMIMNPHGFPSRMTVGKTIELLAGKAGLMEGKFHYVRDVCKELEKHGYNYHGKDIFYSGLTGEPLEAYIYSGPVYYQKLKHMVQDKMHARARGPRAVLTRQPTEGRSRDGGLRLGEMERDCLIGYGAR</sequence>
<accession>A0A0L7KU62</accession>
<dbReference type="InterPro" id="IPR007120">
    <property type="entry name" value="DNA-dir_RNAP_su2_dom"/>
</dbReference>
<dbReference type="Pfam" id="PF04561">
    <property type="entry name" value="RNA_pol_Rpb2_2"/>
    <property type="match status" value="1"/>
</dbReference>
<evidence type="ECO:0000259" key="11">
    <source>
        <dbReference type="Pfam" id="PF00562"/>
    </source>
</evidence>
<feature type="domain" description="RNA polymerase Rpb2" evidence="14">
    <location>
        <begin position="384"/>
        <end position="448"/>
    </location>
</feature>
<dbReference type="Gene3D" id="2.40.50.150">
    <property type="match status" value="1"/>
</dbReference>
<dbReference type="InterPro" id="IPR037033">
    <property type="entry name" value="DNA-dir_RNAP_su2_hyb_sf"/>
</dbReference>
<comment type="function">
    <text evidence="10">DNA-dependent RNA polymerase catalyzes the transcription of DNA into RNA using the four ribonucleoside triphosphates as substrates.</text>
</comment>
<dbReference type="Pfam" id="PF00562">
    <property type="entry name" value="RNA_pol_Rpb2_6"/>
    <property type="match status" value="1"/>
</dbReference>
<dbReference type="FunFam" id="3.90.1100.10:FF:000009">
    <property type="entry name" value="DNA-directed RNA polymerase subunit beta"/>
    <property type="match status" value="1"/>
</dbReference>
<evidence type="ECO:0000259" key="15">
    <source>
        <dbReference type="Pfam" id="PF04566"/>
    </source>
</evidence>
<dbReference type="InterPro" id="IPR007642">
    <property type="entry name" value="RNA_pol_Rpb2_2"/>
</dbReference>
<dbReference type="SUPFAM" id="SSF64484">
    <property type="entry name" value="beta and beta-prime subunits of DNA dependent RNA-polymerase"/>
    <property type="match status" value="1"/>
</dbReference>
<dbReference type="GO" id="GO:0046872">
    <property type="term" value="F:metal ion binding"/>
    <property type="evidence" value="ECO:0007669"/>
    <property type="project" value="UniProtKB-KW"/>
</dbReference>
<dbReference type="GO" id="GO:0003677">
    <property type="term" value="F:DNA binding"/>
    <property type="evidence" value="ECO:0007669"/>
    <property type="project" value="InterPro"/>
</dbReference>
<dbReference type="Pfam" id="PF04566">
    <property type="entry name" value="RNA_pol_Rpb2_4"/>
    <property type="match status" value="1"/>
</dbReference>
<name>A0A0L7KU62_OPEBR</name>
<evidence type="ECO:0000256" key="5">
    <source>
        <dbReference type="ARBA" id="ARBA00022695"/>
    </source>
</evidence>
<dbReference type="Gene3D" id="3.90.1100.10">
    <property type="match status" value="2"/>
</dbReference>
<dbReference type="InterPro" id="IPR007645">
    <property type="entry name" value="RNA_pol_Rpb2_3"/>
</dbReference>
<dbReference type="GO" id="GO:0003899">
    <property type="term" value="F:DNA-directed RNA polymerase activity"/>
    <property type="evidence" value="ECO:0007669"/>
    <property type="project" value="UniProtKB-EC"/>
</dbReference>
<dbReference type="Pfam" id="PF04563">
    <property type="entry name" value="RNA_pol_Rpb2_1"/>
    <property type="match status" value="1"/>
</dbReference>
<dbReference type="InterPro" id="IPR007121">
    <property type="entry name" value="RNA_pol_bsu_CS"/>
</dbReference>
<dbReference type="InterPro" id="IPR007647">
    <property type="entry name" value="RNA_pol_Rpb2_5"/>
</dbReference>
<dbReference type="GO" id="GO:0005634">
    <property type="term" value="C:nucleus"/>
    <property type="evidence" value="ECO:0007669"/>
    <property type="project" value="UniProtKB-SubCell"/>
</dbReference>
<feature type="domain" description="RNA polymerase Rpb2" evidence="16">
    <location>
        <begin position="555"/>
        <end position="585"/>
    </location>
</feature>
<keyword evidence="7 10" id="KW-0804">Transcription</keyword>
<evidence type="ECO:0000313" key="17">
    <source>
        <dbReference type="EMBL" id="KOB66803.1"/>
    </source>
</evidence>
<dbReference type="GO" id="GO:0000428">
    <property type="term" value="C:DNA-directed RNA polymerase complex"/>
    <property type="evidence" value="ECO:0007669"/>
    <property type="project" value="UniProtKB-KW"/>
</dbReference>
<dbReference type="PANTHER" id="PTHR20856">
    <property type="entry name" value="DNA-DIRECTED RNA POLYMERASE I SUBUNIT 2"/>
    <property type="match status" value="1"/>
</dbReference>
<feature type="domain" description="DNA-directed RNA polymerase subunit 2 hybrid-binding" evidence="11">
    <location>
        <begin position="603"/>
        <end position="951"/>
    </location>
</feature>
<dbReference type="PROSITE" id="PS01166">
    <property type="entry name" value="RNA_POL_BETA"/>
    <property type="match status" value="1"/>
</dbReference>
<feature type="domain" description="RNA polymerase beta subunit protrusion" evidence="13">
    <location>
        <begin position="39"/>
        <end position="333"/>
    </location>
</feature>
<evidence type="ECO:0000259" key="14">
    <source>
        <dbReference type="Pfam" id="PF04565"/>
    </source>
</evidence>
<evidence type="ECO:0000256" key="10">
    <source>
        <dbReference type="RuleBase" id="RU363031"/>
    </source>
</evidence>
<keyword evidence="3 10" id="KW-0240">DNA-directed RNA polymerase</keyword>
<evidence type="ECO:0000259" key="13">
    <source>
        <dbReference type="Pfam" id="PF04563"/>
    </source>
</evidence>
<dbReference type="Gene3D" id="3.90.1800.10">
    <property type="entry name" value="RNA polymerase alpha subunit dimerisation domain"/>
    <property type="match status" value="1"/>
</dbReference>
<dbReference type="InterPro" id="IPR007644">
    <property type="entry name" value="RNA_pol_bsu_protrusion"/>
</dbReference>
<dbReference type="STRING" id="104452.A0A0L7KU62"/>
<evidence type="ECO:0000313" key="18">
    <source>
        <dbReference type="Proteomes" id="UP000037510"/>
    </source>
</evidence>
<dbReference type="Proteomes" id="UP000037510">
    <property type="component" value="Unassembled WGS sequence"/>
</dbReference>
<protein>
    <recommendedName>
        <fullName evidence="10">DNA-directed RNA polymerase subunit beta</fullName>
        <ecNumber evidence="10">2.7.7.6</ecNumber>
    </recommendedName>
</protein>
<dbReference type="FunFam" id="2.40.50.150:FF:000003">
    <property type="entry name" value="DNA-directed RNA polymerase subunit beta"/>
    <property type="match status" value="1"/>
</dbReference>
<evidence type="ECO:0000256" key="2">
    <source>
        <dbReference type="ARBA" id="ARBA00006835"/>
    </source>
</evidence>
<reference evidence="17 18" key="1">
    <citation type="journal article" date="2015" name="Genome Biol. Evol.">
        <title>The genome of winter moth (Operophtera brumata) provides a genomic perspective on sexual dimorphism and phenology.</title>
        <authorList>
            <person name="Derks M.F."/>
            <person name="Smit S."/>
            <person name="Salis L."/>
            <person name="Schijlen E."/>
            <person name="Bossers A."/>
            <person name="Mateman C."/>
            <person name="Pijl A.S."/>
            <person name="de Ridder D."/>
            <person name="Groenen M.A."/>
            <person name="Visser M.E."/>
            <person name="Megens H.J."/>
        </authorList>
    </citation>
    <scope>NUCLEOTIDE SEQUENCE [LARGE SCALE GENOMIC DNA]</scope>
    <source>
        <strain evidence="17">WM2013NL</strain>
        <tissue evidence="17">Head and thorax</tissue>
    </source>
</reference>
<evidence type="ECO:0000259" key="12">
    <source>
        <dbReference type="Pfam" id="PF04561"/>
    </source>
</evidence>
<dbReference type="GO" id="GO:0006351">
    <property type="term" value="P:DNA-templated transcription"/>
    <property type="evidence" value="ECO:0007669"/>
    <property type="project" value="InterPro"/>
</dbReference>
<gene>
    <name evidence="17" type="ORF">OBRU01_13306</name>
</gene>
<dbReference type="InterPro" id="IPR015712">
    <property type="entry name" value="DNA-dir_RNA_pol_su2"/>
</dbReference>
<dbReference type="Pfam" id="PF04565">
    <property type="entry name" value="RNA_pol_Rpb2_3"/>
    <property type="match status" value="1"/>
</dbReference>
<dbReference type="FunFam" id="2.40.270.10:FF:000006">
    <property type="entry name" value="DNA-directed RNA polymerase subunit beta"/>
    <property type="match status" value="1"/>
</dbReference>
<proteinExistence type="inferred from homology"/>
<keyword evidence="5 10" id="KW-0548">Nucleotidyltransferase</keyword>
<comment type="subcellular location">
    <subcellularLocation>
        <location evidence="1">Nucleus</location>
    </subcellularLocation>
</comment>
<keyword evidence="8" id="KW-0539">Nucleus</keyword>
<comment type="caution">
    <text evidence="17">The sequence shown here is derived from an EMBL/GenBank/DDBJ whole genome shotgun (WGS) entry which is preliminary data.</text>
</comment>
<feature type="domain" description="RNA polymerase Rpb2" evidence="15">
    <location>
        <begin position="476"/>
        <end position="534"/>
    </location>
</feature>
<dbReference type="CDD" id="cd00653">
    <property type="entry name" value="RNA_pol_B_RPB2"/>
    <property type="match status" value="1"/>
</dbReference>
<keyword evidence="4 10" id="KW-0808">Transferase</keyword>
<keyword evidence="6" id="KW-0479">Metal-binding</keyword>
<evidence type="ECO:0000259" key="16">
    <source>
        <dbReference type="Pfam" id="PF04567"/>
    </source>
</evidence>
<dbReference type="EMBL" id="JTDY01005628">
    <property type="protein sequence ID" value="KOB66803.1"/>
    <property type="molecule type" value="Genomic_DNA"/>
</dbReference>